<dbReference type="Pfam" id="PF13521">
    <property type="entry name" value="AAA_28"/>
    <property type="match status" value="1"/>
</dbReference>
<gene>
    <name evidence="2" type="ORF">PEPS_32760</name>
</gene>
<evidence type="ECO:0000313" key="3">
    <source>
        <dbReference type="Proteomes" id="UP001354989"/>
    </source>
</evidence>
<dbReference type="CDD" id="cd02019">
    <property type="entry name" value="NK"/>
    <property type="match status" value="1"/>
</dbReference>
<dbReference type="Gene3D" id="3.40.50.300">
    <property type="entry name" value="P-loop containing nucleotide triphosphate hydrolases"/>
    <property type="match status" value="1"/>
</dbReference>
<dbReference type="PANTHER" id="PTHR37512:SF1">
    <property type="entry name" value="NADR_TTD14 AAA DOMAIN-CONTAINING PROTEIN"/>
    <property type="match status" value="1"/>
</dbReference>
<organism evidence="2 3">
    <name type="scientific">Persicobacter psychrovividus</name>
    <dbReference type="NCBI Taxonomy" id="387638"/>
    <lineage>
        <taxon>Bacteria</taxon>
        <taxon>Pseudomonadati</taxon>
        <taxon>Bacteroidota</taxon>
        <taxon>Cytophagia</taxon>
        <taxon>Cytophagales</taxon>
        <taxon>Persicobacteraceae</taxon>
        <taxon>Persicobacter</taxon>
    </lineage>
</organism>
<reference evidence="2 3" key="1">
    <citation type="submission" date="2021-12" db="EMBL/GenBank/DDBJ databases">
        <title>Genome sequencing of bacteria with rrn-lacking chromosome and rrn-plasmid.</title>
        <authorList>
            <person name="Anda M."/>
            <person name="Iwasaki W."/>
        </authorList>
    </citation>
    <scope>NUCLEOTIDE SEQUENCE [LARGE SCALE GENOMIC DNA]</scope>
    <source>
        <strain evidence="2 3">NBRC 101262</strain>
        <plasmid evidence="2 3">pPP1</plasmid>
    </source>
</reference>
<name>A0ABN6LDI2_9BACT</name>
<evidence type="ECO:0000313" key="2">
    <source>
        <dbReference type="EMBL" id="BDD00996.1"/>
    </source>
</evidence>
<keyword evidence="2" id="KW-0614">Plasmid</keyword>
<geneLocation type="plasmid" evidence="2 3">
    <name>pPP1</name>
</geneLocation>
<keyword evidence="3" id="KW-1185">Reference proteome</keyword>
<keyword evidence="2" id="KW-0808">Transferase</keyword>
<dbReference type="EMBL" id="AP025293">
    <property type="protein sequence ID" value="BDD00996.1"/>
    <property type="molecule type" value="Genomic_DNA"/>
</dbReference>
<dbReference type="PANTHER" id="PTHR37512">
    <property type="entry name" value="TRIFUNCTIONAL NAD BIOSYNTHESIS/REGULATOR PROTEIN NADR"/>
    <property type="match status" value="1"/>
</dbReference>
<feature type="domain" description="NadR/Ttd14 AAA" evidence="1">
    <location>
        <begin position="3"/>
        <end position="160"/>
    </location>
</feature>
<dbReference type="SUPFAM" id="SSF52540">
    <property type="entry name" value="P-loop containing nucleoside triphosphate hydrolases"/>
    <property type="match status" value="1"/>
</dbReference>
<accession>A0ABN6LDI2</accession>
<dbReference type="RefSeq" id="WP_338398206.1">
    <property type="nucleotide sequence ID" value="NZ_AP025293.1"/>
</dbReference>
<keyword evidence="2" id="KW-0548">Nucleotidyltransferase</keyword>
<evidence type="ECO:0000259" key="1">
    <source>
        <dbReference type="Pfam" id="PF13521"/>
    </source>
</evidence>
<dbReference type="InterPro" id="IPR052735">
    <property type="entry name" value="NAD_biosynth-regulator"/>
</dbReference>
<dbReference type="InterPro" id="IPR038727">
    <property type="entry name" value="NadR/Ttd14_AAA_dom"/>
</dbReference>
<proteinExistence type="predicted"/>
<dbReference type="Proteomes" id="UP001354989">
    <property type="component" value="Plasmid pPP1"/>
</dbReference>
<protein>
    <submittedName>
        <fullName evidence="2">Nicotinamide-nucleotide adenylyltransferase</fullName>
    </submittedName>
</protein>
<dbReference type="InterPro" id="IPR027417">
    <property type="entry name" value="P-loop_NTPase"/>
</dbReference>
<dbReference type="GO" id="GO:0016779">
    <property type="term" value="F:nucleotidyltransferase activity"/>
    <property type="evidence" value="ECO:0007669"/>
    <property type="project" value="UniProtKB-KW"/>
</dbReference>
<sequence>MIKVLVTGPESAGKSTLCEHLAKTMQGAIWVREYARAYIDQLDRPYQESDLVKIAQGQIASEAEAVASGADMVISDTGMEVMKVWALHKYQRVDPWITQALSDRRYDLVILCKNDIPWAYDPQREYPDDVDRQFFMDLYMKEVKQHYGDFLLVEGELEDRVAAVQQAIAEIMQ</sequence>